<dbReference type="AlphaFoldDB" id="A0A4Z0L7I9"/>
<dbReference type="RefSeq" id="WP_135527386.1">
    <property type="nucleotide sequence ID" value="NZ_SRLH01000008.1"/>
</dbReference>
<comment type="caution">
    <text evidence="1">The sequence shown here is derived from an EMBL/GenBank/DDBJ whole genome shotgun (WGS) entry which is preliminary data.</text>
</comment>
<gene>
    <name evidence="1" type="ORF">E4635_14310</name>
</gene>
<dbReference type="Pfam" id="PF14054">
    <property type="entry name" value="DUF4249"/>
    <property type="match status" value="1"/>
</dbReference>
<organism evidence="1 2">
    <name type="scientific">Flavobacterium humi</name>
    <dbReference type="NCBI Taxonomy" id="2562683"/>
    <lineage>
        <taxon>Bacteria</taxon>
        <taxon>Pseudomonadati</taxon>
        <taxon>Bacteroidota</taxon>
        <taxon>Flavobacteriia</taxon>
        <taxon>Flavobacteriales</taxon>
        <taxon>Flavobacteriaceae</taxon>
        <taxon>Flavobacterium</taxon>
    </lineage>
</organism>
<evidence type="ECO:0000313" key="1">
    <source>
        <dbReference type="EMBL" id="TGD56962.1"/>
    </source>
</evidence>
<evidence type="ECO:0000313" key="2">
    <source>
        <dbReference type="Proteomes" id="UP000297407"/>
    </source>
</evidence>
<dbReference type="InterPro" id="IPR025345">
    <property type="entry name" value="DUF4249"/>
</dbReference>
<sequence>MKPHFIHKITILLLSCLAGISCTEPYALQTNTFEDALVIEATITNEFKKQEIKLSRTYRFEENGPSFEAGATVYIDDNQGHQYPFEEVSGKYVSTSEFQALPSRNYTLHITTNEGKSYSSAPEMLTAVNEIQSIVPEVVTKEGIRGVEMNVNSFDPNNTSKYYRFEYEETYKIITPFWDPDRAIVLPPAEEGGPEQIGLIPREGESKVCYSTDPSNSILLANTSGLSEDRVHFPIRFISNKNSIIMHRYSILVRQYVQNLAAYTYYKTMKELSGSGSILSQHQPGFFSGNIRSATNPDEKIIGFFDVSTVSSKRIFFNYEDIFPGEPQPPYFDPCEIRVWGLCFVPENPECKGAQLLSAVRSNTLLYLDHYYNTAGNYNVYKMVPPACGDCTTFSSNIKPSFWID</sequence>
<dbReference type="OrthoDB" id="1062680at2"/>
<proteinExistence type="predicted"/>
<accession>A0A4Z0L7I9</accession>
<dbReference type="Proteomes" id="UP000297407">
    <property type="component" value="Unassembled WGS sequence"/>
</dbReference>
<protein>
    <submittedName>
        <fullName evidence="1">DUF4249 domain-containing protein</fullName>
    </submittedName>
</protein>
<dbReference type="PROSITE" id="PS51257">
    <property type="entry name" value="PROKAR_LIPOPROTEIN"/>
    <property type="match status" value="1"/>
</dbReference>
<keyword evidence="2" id="KW-1185">Reference proteome</keyword>
<name>A0A4Z0L7I9_9FLAO</name>
<dbReference type="EMBL" id="SRLH01000008">
    <property type="protein sequence ID" value="TGD56962.1"/>
    <property type="molecule type" value="Genomic_DNA"/>
</dbReference>
<reference evidence="1 2" key="1">
    <citation type="submission" date="2019-04" db="EMBL/GenBank/DDBJ databases">
        <title>Flavobacterium sp. strain DS2-A Genome sequencing and assembly.</title>
        <authorList>
            <person name="Kim I."/>
        </authorList>
    </citation>
    <scope>NUCLEOTIDE SEQUENCE [LARGE SCALE GENOMIC DNA]</scope>
    <source>
        <strain evidence="1 2">DS2-A</strain>
    </source>
</reference>